<dbReference type="Gene3D" id="3.30.950.30">
    <property type="entry name" value="Schlafen, AAA domain"/>
    <property type="match status" value="1"/>
</dbReference>
<evidence type="ECO:0000313" key="3">
    <source>
        <dbReference type="Proteomes" id="UP000182961"/>
    </source>
</evidence>
<keyword evidence="3" id="KW-1185">Reference proteome</keyword>
<gene>
    <name evidence="2" type="ORF">SAMN05444143_101776</name>
</gene>
<keyword evidence="2" id="KW-0347">Helicase</keyword>
<evidence type="ECO:0000313" key="2">
    <source>
        <dbReference type="EMBL" id="SFM62333.1"/>
    </source>
</evidence>
<sequence>MVAFANAEGGSVYVGVDDNGFAGSSFKIGKESVQQWTNEVKNKTIPSIIPDVTHEEMNGVEVLVFEIKEFPIKPVAFKGRYYKRVKNANHQISLQEISELHLKTFNTSWDYYPSSRYDLGSIDLEKVNRFIASSNEIRDTKIQDDPLTILRKFELVKENGQIANACHLLFSKNELFDATISIGRFSTETSIKDSLVLQTDLFTEVEETLTFVRKHINKIIS</sequence>
<dbReference type="AlphaFoldDB" id="A0A1I4SDH1"/>
<name>A0A1I4SDH1_9FLAO</name>
<reference evidence="3" key="1">
    <citation type="submission" date="2016-10" db="EMBL/GenBank/DDBJ databases">
        <authorList>
            <person name="Varghese N."/>
            <person name="Submissions S."/>
        </authorList>
    </citation>
    <scope>NUCLEOTIDE SEQUENCE [LARGE SCALE GENOMIC DNA]</scope>
    <source>
        <strain evidence="3">DSM 4002</strain>
    </source>
</reference>
<dbReference type="eggNOG" id="COG2865">
    <property type="taxonomic scope" value="Bacteria"/>
</dbReference>
<protein>
    <submittedName>
        <fullName evidence="2">ATP-dependent DNA helicase RecG</fullName>
    </submittedName>
</protein>
<organism evidence="2 3">
    <name type="scientific">Flavobacterium succinicans</name>
    <dbReference type="NCBI Taxonomy" id="29536"/>
    <lineage>
        <taxon>Bacteria</taxon>
        <taxon>Pseudomonadati</taxon>
        <taxon>Bacteroidota</taxon>
        <taxon>Flavobacteriia</taxon>
        <taxon>Flavobacteriales</taxon>
        <taxon>Flavobacteriaceae</taxon>
        <taxon>Flavobacterium</taxon>
    </lineage>
</organism>
<dbReference type="Proteomes" id="UP000182961">
    <property type="component" value="Unassembled WGS sequence"/>
</dbReference>
<keyword evidence="2" id="KW-0378">Hydrolase</keyword>
<dbReference type="PANTHER" id="PTHR30595">
    <property type="entry name" value="GLPR-RELATED TRANSCRIPTIONAL REPRESSOR"/>
    <property type="match status" value="1"/>
</dbReference>
<proteinExistence type="predicted"/>
<accession>A0A1I4SDH1</accession>
<dbReference type="Pfam" id="PF04326">
    <property type="entry name" value="SLFN_AlbA_2"/>
    <property type="match status" value="1"/>
</dbReference>
<dbReference type="InterPro" id="IPR007421">
    <property type="entry name" value="Schlafen_AlbA_2_dom"/>
</dbReference>
<dbReference type="GO" id="GO:0004386">
    <property type="term" value="F:helicase activity"/>
    <property type="evidence" value="ECO:0007669"/>
    <property type="project" value="UniProtKB-KW"/>
</dbReference>
<dbReference type="InterPro" id="IPR038461">
    <property type="entry name" value="Schlafen_AlbA_2_dom_sf"/>
</dbReference>
<feature type="domain" description="Schlafen AlbA-2" evidence="1">
    <location>
        <begin position="2"/>
        <end position="92"/>
    </location>
</feature>
<keyword evidence="2" id="KW-0067">ATP-binding</keyword>
<keyword evidence="2" id="KW-0547">Nucleotide-binding</keyword>
<dbReference type="EMBL" id="FOUT01000001">
    <property type="protein sequence ID" value="SFM62333.1"/>
    <property type="molecule type" value="Genomic_DNA"/>
</dbReference>
<evidence type="ECO:0000259" key="1">
    <source>
        <dbReference type="Pfam" id="PF04326"/>
    </source>
</evidence>
<dbReference type="PANTHER" id="PTHR30595:SF6">
    <property type="entry name" value="SCHLAFEN ALBA-2 DOMAIN-CONTAINING PROTEIN"/>
    <property type="match status" value="1"/>
</dbReference>